<dbReference type="GO" id="GO:0042834">
    <property type="term" value="F:peptidoglycan binding"/>
    <property type="evidence" value="ECO:0007669"/>
    <property type="project" value="InterPro"/>
</dbReference>
<dbReference type="InterPro" id="IPR038591">
    <property type="entry name" value="NolW-like_sf"/>
</dbReference>
<evidence type="ECO:0000313" key="14">
    <source>
        <dbReference type="EMBL" id="PNG08329.1"/>
    </source>
</evidence>
<evidence type="ECO:0000256" key="7">
    <source>
        <dbReference type="ARBA" id="ARBA00022927"/>
    </source>
</evidence>
<evidence type="ECO:0000256" key="4">
    <source>
        <dbReference type="ARBA" id="ARBA00022452"/>
    </source>
</evidence>
<comment type="caution">
    <text evidence="14">The sequence shown here is derived from an EMBL/GenBank/DDBJ whole genome shotgun (WGS) entry which is preliminary data.</text>
</comment>
<dbReference type="AlphaFoldDB" id="A0A2N8T0Q6"/>
<dbReference type="GO" id="GO:0015628">
    <property type="term" value="P:protein secretion by the type II secretion system"/>
    <property type="evidence" value="ECO:0007669"/>
    <property type="project" value="InterPro"/>
</dbReference>
<protein>
    <submittedName>
        <fullName evidence="14">Type II secretion system protein GspD</fullName>
    </submittedName>
</protein>
<keyword evidence="7" id="KW-0653">Protein transport</keyword>
<dbReference type="PANTHER" id="PTHR30332:SF24">
    <property type="entry name" value="SECRETIN GSPD-RELATED"/>
    <property type="match status" value="1"/>
</dbReference>
<sequence>MPLFPSRPLIALLAAGLLATPLPSFAADPGIEPSETQQDGWTINLKDADIRAFIDQISQLTGQTFIVDPRVKGQVSVVSSTTLSLSEVYQLFLSVMATHGYSVLTQGDVARIVPNAEAKSEAGGGPTGGDLLETRVIQVQHTSATELIPLIRPLIPQYGHLAAVGSANALIISDRSANIARIEDLVRQLDRAQNDDYSVVNLQYGWAVDIAEVLRNTLSRGEAKDTAGAQIIADSRTNRLIFTGPEQARQKLASLANTLDTPSTRSANTRVIRLRHNDAKSLAETLGDISEQLAAPADGEVQGGRQQNILIRADESLNALVMLAEPELIGTLESIVRQLDVPRAQVMVEAAIVEVSGDITDALGVQWAVDARGGTGGAGGVSFGNTGISVGSVLNAIRDDEIPSELPDGAIIGVGTRSFGALITALSANSKSNLLSTPSLLTLDNQEAEILVGQNVPFQTGSYTTDSSGANNPFTTIERQDIGVTLKVVPHINDGATLRLEIEQEISSIAPSASLSAQAVDLVTNKRSIKSTILAEDGQVIVLGGLIQDDVTQTNSKVPLLGDIPLLGALFRSTQESHVKRNLMVFLRPTVIRDRAGLAALSGKKYSDIRVIETGSDSPSLLPATPERLFDGQGQPAPAIDLRSNEPAQRQAIPKAPATQRAPQAPTPPAQPRAQTSLLSGWAVQLGSFQNRESATALQKKLQAEGFDAYLITTGRTHRVFVGPVRERQEASQLRDQLSDEQRLDGFVVKFETGRD</sequence>
<dbReference type="InterPro" id="IPR004846">
    <property type="entry name" value="T2SS/T3SS_dom"/>
</dbReference>
<comment type="similarity">
    <text evidence="2">Belongs to the bacterial secretin family. GSP D subfamily.</text>
</comment>
<feature type="region of interest" description="Disordered" evidence="11">
    <location>
        <begin position="616"/>
        <end position="675"/>
    </location>
</feature>
<comment type="subcellular location">
    <subcellularLocation>
        <location evidence="1 10">Cell outer membrane</location>
    </subcellularLocation>
</comment>
<dbReference type="PROSITE" id="PS00875">
    <property type="entry name" value="T2SP_D"/>
    <property type="match status" value="1"/>
</dbReference>
<evidence type="ECO:0000256" key="11">
    <source>
        <dbReference type="SAM" id="MobiDB-lite"/>
    </source>
</evidence>
<dbReference type="GO" id="GO:0015627">
    <property type="term" value="C:type II protein secretion system complex"/>
    <property type="evidence" value="ECO:0007669"/>
    <property type="project" value="InterPro"/>
</dbReference>
<feature type="signal peptide" evidence="12">
    <location>
        <begin position="1"/>
        <end position="26"/>
    </location>
</feature>
<dbReference type="Proteomes" id="UP000235897">
    <property type="component" value="Unassembled WGS sequence"/>
</dbReference>
<keyword evidence="5" id="KW-0812">Transmembrane</keyword>
<dbReference type="FunFam" id="3.30.1370.120:FF:000011">
    <property type="entry name" value="Type II secretion system protein"/>
    <property type="match status" value="1"/>
</dbReference>
<evidence type="ECO:0000256" key="8">
    <source>
        <dbReference type="ARBA" id="ARBA00023136"/>
    </source>
</evidence>
<gene>
    <name evidence="14" type="primary">gspD</name>
    <name evidence="14" type="ORF">CXL00_04625</name>
</gene>
<dbReference type="EMBL" id="POUW01000001">
    <property type="protein sequence ID" value="PNG08329.1"/>
    <property type="molecule type" value="Genomic_DNA"/>
</dbReference>
<organism evidence="14 15">
    <name type="scientific">Stutzerimonas stutzeri</name>
    <name type="common">Pseudomonas stutzeri</name>
    <dbReference type="NCBI Taxonomy" id="316"/>
    <lineage>
        <taxon>Bacteria</taxon>
        <taxon>Pseudomonadati</taxon>
        <taxon>Pseudomonadota</taxon>
        <taxon>Gammaproteobacteria</taxon>
        <taxon>Pseudomonadales</taxon>
        <taxon>Pseudomonadaceae</taxon>
        <taxon>Stutzerimonas</taxon>
    </lineage>
</organism>
<dbReference type="RefSeq" id="WP_102846076.1">
    <property type="nucleotide sequence ID" value="NZ_JAMOIG010000014.1"/>
</dbReference>
<evidence type="ECO:0000256" key="5">
    <source>
        <dbReference type="ARBA" id="ARBA00022692"/>
    </source>
</evidence>
<keyword evidence="4" id="KW-1134">Transmembrane beta strand</keyword>
<reference evidence="14 15" key="1">
    <citation type="submission" date="2018-01" db="EMBL/GenBank/DDBJ databases">
        <title>Denitrification phenotypes of diverse strains of Pseudomonas stutzeri.</title>
        <authorList>
            <person name="Milligan D.A."/>
            <person name="Bergaust L."/>
            <person name="Bakken L.R."/>
            <person name="Frostegard A."/>
        </authorList>
    </citation>
    <scope>NUCLEOTIDE SEQUENCE [LARGE SCALE GENOMIC DNA]</scope>
    <source>
        <strain evidence="14 15">28a3</strain>
    </source>
</reference>
<evidence type="ECO:0000313" key="15">
    <source>
        <dbReference type="Proteomes" id="UP000235897"/>
    </source>
</evidence>
<feature type="chain" id="PRO_5014789567" evidence="12">
    <location>
        <begin position="27"/>
        <end position="756"/>
    </location>
</feature>
<dbReference type="InterPro" id="IPR049371">
    <property type="entry name" value="GspD-like_N0"/>
</dbReference>
<evidence type="ECO:0000256" key="3">
    <source>
        <dbReference type="ARBA" id="ARBA00022448"/>
    </source>
</evidence>
<name>A0A2N8T0Q6_STUST</name>
<dbReference type="OrthoDB" id="9775455at2"/>
<keyword evidence="3 10" id="KW-0813">Transport</keyword>
<evidence type="ECO:0000256" key="2">
    <source>
        <dbReference type="ARBA" id="ARBA00006980"/>
    </source>
</evidence>
<evidence type="ECO:0000256" key="12">
    <source>
        <dbReference type="SAM" id="SignalP"/>
    </source>
</evidence>
<evidence type="ECO:0000256" key="1">
    <source>
        <dbReference type="ARBA" id="ARBA00004442"/>
    </source>
</evidence>
<dbReference type="InterPro" id="IPR004845">
    <property type="entry name" value="T2SS_GspD_CS"/>
</dbReference>
<dbReference type="PANTHER" id="PTHR30332">
    <property type="entry name" value="PROBABLE GENERAL SECRETION PATHWAY PROTEIN D"/>
    <property type="match status" value="1"/>
</dbReference>
<dbReference type="InterPro" id="IPR001775">
    <property type="entry name" value="GspD/PilQ"/>
</dbReference>
<keyword evidence="9" id="KW-0998">Cell outer membrane</keyword>
<dbReference type="SUPFAM" id="SSF110997">
    <property type="entry name" value="Sporulation related repeat"/>
    <property type="match status" value="1"/>
</dbReference>
<dbReference type="NCBIfam" id="TIGR02517">
    <property type="entry name" value="type_II_gspD"/>
    <property type="match status" value="1"/>
</dbReference>
<dbReference type="Pfam" id="PF00263">
    <property type="entry name" value="Secretin"/>
    <property type="match status" value="1"/>
</dbReference>
<dbReference type="PROSITE" id="PS51724">
    <property type="entry name" value="SPOR"/>
    <property type="match status" value="1"/>
</dbReference>
<dbReference type="Pfam" id="PF21305">
    <property type="entry name" value="type_II_gspD_N0"/>
    <property type="match status" value="1"/>
</dbReference>
<keyword evidence="6 12" id="KW-0732">Signal</keyword>
<evidence type="ECO:0000256" key="9">
    <source>
        <dbReference type="ARBA" id="ARBA00023237"/>
    </source>
</evidence>
<dbReference type="PRINTS" id="PR00811">
    <property type="entry name" value="BCTERIALGSPD"/>
</dbReference>
<evidence type="ECO:0000256" key="6">
    <source>
        <dbReference type="ARBA" id="ARBA00022729"/>
    </source>
</evidence>
<dbReference type="InterPro" id="IPR005644">
    <property type="entry name" value="NolW-like"/>
</dbReference>
<feature type="domain" description="SPOR" evidence="13">
    <location>
        <begin position="676"/>
        <end position="751"/>
    </location>
</feature>
<dbReference type="Gene3D" id="3.30.1370.120">
    <property type="match status" value="3"/>
</dbReference>
<dbReference type="InterPro" id="IPR036680">
    <property type="entry name" value="SPOR-like_sf"/>
</dbReference>
<dbReference type="InterPro" id="IPR007730">
    <property type="entry name" value="SPOR-like_dom"/>
</dbReference>
<keyword evidence="8" id="KW-0472">Membrane</keyword>
<dbReference type="InterPro" id="IPR013356">
    <property type="entry name" value="T2SS_GspD"/>
</dbReference>
<dbReference type="GO" id="GO:0009279">
    <property type="term" value="C:cell outer membrane"/>
    <property type="evidence" value="ECO:0007669"/>
    <property type="project" value="UniProtKB-SubCell"/>
</dbReference>
<dbReference type="Pfam" id="PF03958">
    <property type="entry name" value="Secretin_N"/>
    <property type="match status" value="3"/>
</dbReference>
<dbReference type="InterPro" id="IPR050810">
    <property type="entry name" value="Bact_Secretion_Sys_Channel"/>
</dbReference>
<dbReference type="Gene3D" id="3.30.70.1070">
    <property type="entry name" value="Sporulation related repeat"/>
    <property type="match status" value="1"/>
</dbReference>
<evidence type="ECO:0000259" key="13">
    <source>
        <dbReference type="PROSITE" id="PS51724"/>
    </source>
</evidence>
<dbReference type="Pfam" id="PF05036">
    <property type="entry name" value="SPOR"/>
    <property type="match status" value="1"/>
</dbReference>
<proteinExistence type="inferred from homology"/>
<evidence type="ECO:0000256" key="10">
    <source>
        <dbReference type="RuleBase" id="RU004004"/>
    </source>
</evidence>
<accession>A0A2N8T0Q6</accession>